<keyword evidence="2 7" id="KW-0813">Transport</keyword>
<dbReference type="AlphaFoldDB" id="A0A0M3JRK1"/>
<proteinExistence type="inferred from homology"/>
<keyword evidence="8" id="KW-0732">Signal</keyword>
<evidence type="ECO:0000256" key="2">
    <source>
        <dbReference type="ARBA" id="ARBA00022448"/>
    </source>
</evidence>
<sequence>MSAVRLRPLLLPTLRASALSVASQSKRSSHTIWYPDAEFERDFKTAGTLGKLWFTRKTDYDQQLGLDKFAKLMASAPVQSDDYKGKLREKSLENMILNFGPQHPAAHGVLRLVLKLEGEVIIKAMPHIGLLHRGTEKLMEYKTYTQCMPYMDRLDYVTMFCSEQAFALGVEKLLGIQVPPRAKWIRTLFAELNRLANHAFGITTHALDIGAMTPLFWQFEEREKLFEFNERVSGARMHINYFRPGGVAYDLPLGLLDDIYDWAEKFPERIDEVEDMLTDNRIWKVPLVVSGKKNFMFIFGEAHGAAISRLKEILEDMLQARTIDIGIVSAPDALNHAYSGVMLRASGVKWDIRKAHPYDAYDQVEFDVPIGTKGDCYDRYLCRIEEMRQSLRIVHQCLNKMPAGEIKIDDHKISPPKRREMKTSMESLIHHFKFFTEGFQVPPGACYVPIEAPNGEFGTYIVADGTSKPYRIFIRGPSFAHLSSLPDVAYMSLIADVVAIIGTLDIVFGEVDR</sequence>
<evidence type="ECO:0000313" key="10">
    <source>
        <dbReference type="EMBL" id="VDK42331.1"/>
    </source>
</evidence>
<dbReference type="Gene3D" id="1.10.645.10">
    <property type="entry name" value="Cytochrome-c3 Hydrogenase, chain B"/>
    <property type="match status" value="2"/>
</dbReference>
<keyword evidence="4 7" id="KW-0520">NAD</keyword>
<evidence type="ECO:0000313" key="11">
    <source>
        <dbReference type="Proteomes" id="UP000267096"/>
    </source>
</evidence>
<evidence type="ECO:0000256" key="1">
    <source>
        <dbReference type="ARBA" id="ARBA00005769"/>
    </source>
</evidence>
<dbReference type="GO" id="GO:0005739">
    <property type="term" value="C:mitochondrion"/>
    <property type="evidence" value="ECO:0007669"/>
    <property type="project" value="GOC"/>
</dbReference>
<feature type="chain" id="PRO_5043120955" description="Complex I-49kD" evidence="8">
    <location>
        <begin position="19"/>
        <end position="513"/>
    </location>
</feature>
<name>A0A0M3JRK1_ANISI</name>
<evidence type="ECO:0000256" key="8">
    <source>
        <dbReference type="SAM" id="SignalP"/>
    </source>
</evidence>
<comment type="similarity">
    <text evidence="1 7">Belongs to the complex I 49 kDa subunit family.</text>
</comment>
<dbReference type="PROSITE" id="PS00535">
    <property type="entry name" value="COMPLEX1_49K"/>
    <property type="match status" value="1"/>
</dbReference>
<evidence type="ECO:0000259" key="9">
    <source>
        <dbReference type="Pfam" id="PF00346"/>
    </source>
</evidence>
<dbReference type="GO" id="GO:0006120">
    <property type="term" value="P:mitochondrial electron transport, NADH to ubiquinone"/>
    <property type="evidence" value="ECO:0007669"/>
    <property type="project" value="TreeGrafter"/>
</dbReference>
<keyword evidence="3 7" id="KW-1278">Translocase</keyword>
<dbReference type="InterPro" id="IPR014029">
    <property type="entry name" value="NADH_UbQ_OxRdtase_49kDa_CS"/>
</dbReference>
<evidence type="ECO:0000256" key="4">
    <source>
        <dbReference type="ARBA" id="ARBA00023027"/>
    </source>
</evidence>
<evidence type="ECO:0000256" key="5">
    <source>
        <dbReference type="ARBA" id="ARBA00030505"/>
    </source>
</evidence>
<dbReference type="PANTHER" id="PTHR11993:SF10">
    <property type="entry name" value="NADH DEHYDROGENASE [UBIQUINONE] IRON-SULFUR PROTEIN 2, MITOCHONDRIAL"/>
    <property type="match status" value="1"/>
</dbReference>
<dbReference type="GO" id="GO:0048038">
    <property type="term" value="F:quinone binding"/>
    <property type="evidence" value="ECO:0007669"/>
    <property type="project" value="InterPro"/>
</dbReference>
<dbReference type="InterPro" id="IPR022885">
    <property type="entry name" value="NDH1_su_D/H"/>
</dbReference>
<dbReference type="WBParaSite" id="ASIM_0001036601-mRNA-1">
    <property type="protein sequence ID" value="ASIM_0001036601-mRNA-1"/>
    <property type="gene ID" value="ASIM_0001036601"/>
</dbReference>
<dbReference type="GO" id="GO:0051287">
    <property type="term" value="F:NAD binding"/>
    <property type="evidence" value="ECO:0007669"/>
    <property type="project" value="InterPro"/>
</dbReference>
<protein>
    <recommendedName>
        <fullName evidence="5">Complex I-49kD</fullName>
    </recommendedName>
    <alternativeName>
        <fullName evidence="6">NADH-ubiquinone oxidoreductase 49 kDa subunit</fullName>
    </alternativeName>
</protein>
<feature type="domain" description="NADH-quinone oxidoreductase subunit D" evidence="9">
    <location>
        <begin position="316"/>
        <end position="513"/>
    </location>
</feature>
<dbReference type="PANTHER" id="PTHR11993">
    <property type="entry name" value="NADH-UBIQUINONE OXIDOREDUCTASE 49 KDA SUBUNIT"/>
    <property type="match status" value="1"/>
</dbReference>
<dbReference type="HAMAP" id="MF_01358">
    <property type="entry name" value="NDH1_NuoD"/>
    <property type="match status" value="1"/>
</dbReference>
<feature type="domain" description="NADH-quinone oxidoreductase subunit D" evidence="9">
    <location>
        <begin position="208"/>
        <end position="284"/>
    </location>
</feature>
<dbReference type="InterPro" id="IPR001135">
    <property type="entry name" value="NADH_Q_OxRdtase_suD"/>
</dbReference>
<evidence type="ECO:0000313" key="12">
    <source>
        <dbReference type="WBParaSite" id="ASIM_0001036601-mRNA-1"/>
    </source>
</evidence>
<organism evidence="12">
    <name type="scientific">Anisakis simplex</name>
    <name type="common">Herring worm</name>
    <dbReference type="NCBI Taxonomy" id="6269"/>
    <lineage>
        <taxon>Eukaryota</taxon>
        <taxon>Metazoa</taxon>
        <taxon>Ecdysozoa</taxon>
        <taxon>Nematoda</taxon>
        <taxon>Chromadorea</taxon>
        <taxon>Rhabditida</taxon>
        <taxon>Spirurina</taxon>
        <taxon>Ascaridomorpha</taxon>
        <taxon>Ascaridoidea</taxon>
        <taxon>Anisakidae</taxon>
        <taxon>Anisakis</taxon>
        <taxon>Anisakis simplex complex</taxon>
    </lineage>
</organism>
<dbReference type="GO" id="GO:0016651">
    <property type="term" value="F:oxidoreductase activity, acting on NAD(P)H"/>
    <property type="evidence" value="ECO:0007669"/>
    <property type="project" value="InterPro"/>
</dbReference>
<evidence type="ECO:0000256" key="7">
    <source>
        <dbReference type="RuleBase" id="RU003685"/>
    </source>
</evidence>
<dbReference type="Proteomes" id="UP000267096">
    <property type="component" value="Unassembled WGS sequence"/>
</dbReference>
<evidence type="ECO:0000256" key="3">
    <source>
        <dbReference type="ARBA" id="ARBA00022967"/>
    </source>
</evidence>
<reference evidence="12" key="1">
    <citation type="submission" date="2017-02" db="UniProtKB">
        <authorList>
            <consortium name="WormBaseParasite"/>
        </authorList>
    </citation>
    <scope>IDENTIFICATION</scope>
</reference>
<reference evidence="10 11" key="2">
    <citation type="submission" date="2018-11" db="EMBL/GenBank/DDBJ databases">
        <authorList>
            <consortium name="Pathogen Informatics"/>
        </authorList>
    </citation>
    <scope>NUCLEOTIDE SEQUENCE [LARGE SCALE GENOMIC DNA]</scope>
</reference>
<dbReference type="InterPro" id="IPR029014">
    <property type="entry name" value="NiFe-Hase_large"/>
</dbReference>
<dbReference type="Pfam" id="PF00346">
    <property type="entry name" value="Complex1_49kDa"/>
    <property type="match status" value="2"/>
</dbReference>
<gene>
    <name evidence="10" type="ORF">ASIM_LOCUS10097</name>
</gene>
<keyword evidence="11" id="KW-1185">Reference proteome</keyword>
<dbReference type="EMBL" id="UYRR01030983">
    <property type="protein sequence ID" value="VDK42331.1"/>
    <property type="molecule type" value="Genomic_DNA"/>
</dbReference>
<dbReference type="OrthoDB" id="1009at2759"/>
<accession>A0A0M3JRK1</accession>
<evidence type="ECO:0000256" key="6">
    <source>
        <dbReference type="ARBA" id="ARBA00031562"/>
    </source>
</evidence>
<feature type="signal peptide" evidence="8">
    <location>
        <begin position="1"/>
        <end position="18"/>
    </location>
</feature>
<dbReference type="SUPFAM" id="SSF56762">
    <property type="entry name" value="HydB/Nqo4-like"/>
    <property type="match status" value="1"/>
</dbReference>